<dbReference type="Proteomes" id="UP000234323">
    <property type="component" value="Unassembled WGS sequence"/>
</dbReference>
<organism evidence="2 3">
    <name type="scientific">Rhizophagus irregularis</name>
    <dbReference type="NCBI Taxonomy" id="588596"/>
    <lineage>
        <taxon>Eukaryota</taxon>
        <taxon>Fungi</taxon>
        <taxon>Fungi incertae sedis</taxon>
        <taxon>Mucoromycota</taxon>
        <taxon>Glomeromycotina</taxon>
        <taxon>Glomeromycetes</taxon>
        <taxon>Glomerales</taxon>
        <taxon>Glomeraceae</taxon>
        <taxon>Rhizophagus</taxon>
    </lineage>
</organism>
<accession>A0A2I1GEX2</accession>
<feature type="compositionally biased region" description="Low complexity" evidence="1">
    <location>
        <begin position="148"/>
        <end position="157"/>
    </location>
</feature>
<feature type="region of interest" description="Disordered" evidence="1">
    <location>
        <begin position="68"/>
        <end position="158"/>
    </location>
</feature>
<keyword evidence="3" id="KW-1185">Reference proteome</keyword>
<comment type="caution">
    <text evidence="2">The sequence shown here is derived from an EMBL/GenBank/DDBJ whole genome shotgun (WGS) entry which is preliminary data.</text>
</comment>
<name>A0A2I1GEX2_9GLOM</name>
<dbReference type="VEuPathDB" id="FungiDB:RhiirA1_401385"/>
<evidence type="ECO:0000313" key="3">
    <source>
        <dbReference type="Proteomes" id="UP000234323"/>
    </source>
</evidence>
<dbReference type="VEuPathDB" id="FungiDB:FUN_013263"/>
<dbReference type="VEuPathDB" id="FungiDB:RhiirFUN_013486"/>
<proteinExistence type="predicted"/>
<evidence type="ECO:0000256" key="1">
    <source>
        <dbReference type="SAM" id="MobiDB-lite"/>
    </source>
</evidence>
<evidence type="ECO:0000313" key="2">
    <source>
        <dbReference type="EMBL" id="PKY45145.1"/>
    </source>
</evidence>
<sequence>MCSQHFQLLLGQEVDNLYDSLVTSSQQSNYASSSTDNALTDMEIFAYPEHQLPLQQVVAQIEAEVDQMEEESSSLVPPTTLKAEAVPFTPKEKGRNKRVSYADAVKQDSNSDTSRLSSPSSNIAKKKNKTAPVLKTNLSSNSRKAPKKQPATPAPKTISTVMTRYDPKFKENIREITVYDILSRWTQLDVLNHLKA</sequence>
<reference evidence="2 3" key="1">
    <citation type="submission" date="2015-10" db="EMBL/GenBank/DDBJ databases">
        <title>Genome analyses suggest a sexual origin of heterokaryosis in a supposedly ancient asexual fungus.</title>
        <authorList>
            <person name="Ropars J."/>
            <person name="Sedzielewska K."/>
            <person name="Noel J."/>
            <person name="Charron P."/>
            <person name="Farinelli L."/>
            <person name="Marton T."/>
            <person name="Kruger M."/>
            <person name="Pelin A."/>
            <person name="Brachmann A."/>
            <person name="Corradi N."/>
        </authorList>
    </citation>
    <scope>NUCLEOTIDE SEQUENCE [LARGE SCALE GENOMIC DNA]</scope>
    <source>
        <strain evidence="2 3">A4</strain>
    </source>
</reference>
<feature type="compositionally biased region" description="Polar residues" evidence="1">
    <location>
        <begin position="107"/>
        <end position="123"/>
    </location>
</feature>
<dbReference type="AlphaFoldDB" id="A0A2I1GEX2"/>
<dbReference type="EMBL" id="LLXI01000364">
    <property type="protein sequence ID" value="PKY45145.1"/>
    <property type="molecule type" value="Genomic_DNA"/>
</dbReference>
<gene>
    <name evidence="2" type="ORF">RhiirA4_419604</name>
</gene>
<protein>
    <submittedName>
        <fullName evidence="2">Uncharacterized protein</fullName>
    </submittedName>
</protein>